<accession>A0AAE0T7P9</accession>
<dbReference type="EMBL" id="JAEAOA010002126">
    <property type="protein sequence ID" value="KAK3605390.1"/>
    <property type="molecule type" value="Genomic_DNA"/>
</dbReference>
<keyword evidence="2" id="KW-1185">Reference proteome</keyword>
<name>A0AAE0T7P9_9BIVA</name>
<reference evidence="1" key="2">
    <citation type="journal article" date="2021" name="Genome Biol. Evol.">
        <title>Developing a high-quality reference genome for a parasitic bivalve with doubly uniparental inheritance (Bivalvia: Unionida).</title>
        <authorList>
            <person name="Smith C.H."/>
        </authorList>
    </citation>
    <scope>NUCLEOTIDE SEQUENCE</scope>
    <source>
        <strain evidence="1">CHS0354</strain>
        <tissue evidence="1">Mantle</tissue>
    </source>
</reference>
<dbReference type="PANTHER" id="PTHR45532">
    <property type="entry name" value="WD REPEAT-CONTAINING PROTEIN 97"/>
    <property type="match status" value="1"/>
</dbReference>
<evidence type="ECO:0000313" key="1">
    <source>
        <dbReference type="EMBL" id="KAK3605390.1"/>
    </source>
</evidence>
<organism evidence="1 2">
    <name type="scientific">Potamilus streckersoni</name>
    <dbReference type="NCBI Taxonomy" id="2493646"/>
    <lineage>
        <taxon>Eukaryota</taxon>
        <taxon>Metazoa</taxon>
        <taxon>Spiralia</taxon>
        <taxon>Lophotrochozoa</taxon>
        <taxon>Mollusca</taxon>
        <taxon>Bivalvia</taxon>
        <taxon>Autobranchia</taxon>
        <taxon>Heteroconchia</taxon>
        <taxon>Palaeoheterodonta</taxon>
        <taxon>Unionida</taxon>
        <taxon>Unionoidea</taxon>
        <taxon>Unionidae</taxon>
        <taxon>Ambleminae</taxon>
        <taxon>Lampsilini</taxon>
        <taxon>Potamilus</taxon>
    </lineage>
</organism>
<reference evidence="1" key="1">
    <citation type="journal article" date="2021" name="Genome Biol. Evol.">
        <title>A High-Quality Reference Genome for a Parasitic Bivalve with Doubly Uniparental Inheritance (Bivalvia: Unionida).</title>
        <authorList>
            <person name="Smith C.H."/>
        </authorList>
    </citation>
    <scope>NUCLEOTIDE SEQUENCE</scope>
    <source>
        <strain evidence="1">CHS0354</strain>
    </source>
</reference>
<dbReference type="AlphaFoldDB" id="A0AAE0T7P9"/>
<protein>
    <submittedName>
        <fullName evidence="1">Uncharacterized protein</fullName>
    </submittedName>
</protein>
<comment type="caution">
    <text evidence="1">The sequence shown here is derived from an EMBL/GenBank/DDBJ whole genome shotgun (WGS) entry which is preliminary data.</text>
</comment>
<proteinExistence type="predicted"/>
<reference evidence="1" key="3">
    <citation type="submission" date="2023-05" db="EMBL/GenBank/DDBJ databases">
        <authorList>
            <person name="Smith C.H."/>
        </authorList>
    </citation>
    <scope>NUCLEOTIDE SEQUENCE</scope>
    <source>
        <strain evidence="1">CHS0354</strain>
        <tissue evidence="1">Mantle</tissue>
    </source>
</reference>
<gene>
    <name evidence="1" type="ORF">CHS0354_036298</name>
</gene>
<evidence type="ECO:0000313" key="2">
    <source>
        <dbReference type="Proteomes" id="UP001195483"/>
    </source>
</evidence>
<sequence length="264" mass="30589">MTVERDLTEDQKKQIVPKNSVSSELLVRIKCDKLKNWQTLKKEIELLLDNPEWIEAAITLVYGPQLVYTMRHPRIVQSMTHFKTSLYDMFTTQYKMGNDLEFSVWLLGNRDGNISTKHARFRTSSVVTALTFVSKHGVYLAFTQDLFLKVFTDRFVEVHKIFWLTTVLCLVYNRVLDEIYVGGIGLLEIWKIHGTEVNKQHCTLFEAFPYKVGERHAAVPVLVKKCAVSLTEDDWVQEIKFDNNLDLLYAMCGMGIVVFSIKVR</sequence>
<dbReference type="Proteomes" id="UP001195483">
    <property type="component" value="Unassembled WGS sequence"/>
</dbReference>
<dbReference type="PANTHER" id="PTHR45532:SF4">
    <property type="entry name" value="WD REPEAT-CONTAINING PROTEIN 55 HOMOLOG"/>
    <property type="match status" value="1"/>
</dbReference>